<comment type="caution">
    <text evidence="2">The sequence shown here is derived from an EMBL/GenBank/DDBJ whole genome shotgun (WGS) entry which is preliminary data.</text>
</comment>
<dbReference type="PANTHER" id="PTHR35810:SF1">
    <property type="entry name" value="CYTOPLASMIC PROTEIN"/>
    <property type="match status" value="1"/>
</dbReference>
<dbReference type="AlphaFoldDB" id="A0A845UMS7"/>
<dbReference type="Pfam" id="PF13310">
    <property type="entry name" value="Virulence_RhuM"/>
    <property type="match status" value="1"/>
</dbReference>
<evidence type="ECO:0000256" key="1">
    <source>
        <dbReference type="SAM" id="MobiDB-lite"/>
    </source>
</evidence>
<sequence length="123" mass="13130">MPCFCLISCTRGHIERLTGSGGFLESVTDIYATSVDYDARHSLTQQFFATVQNKVHYAIHGQTAAELITSRANTGDSCLCGYGGRDCGHSAMASGTSSGRDAAPRNRPLCSLKHGNRSRPCGD</sequence>
<dbReference type="EMBL" id="WNJL01000035">
    <property type="protein sequence ID" value="NDU42898.1"/>
    <property type="molecule type" value="Genomic_DNA"/>
</dbReference>
<dbReference type="PANTHER" id="PTHR35810">
    <property type="entry name" value="CYTOPLASMIC PROTEIN-RELATED"/>
    <property type="match status" value="1"/>
</dbReference>
<evidence type="ECO:0000313" key="2">
    <source>
        <dbReference type="EMBL" id="NDU42898.1"/>
    </source>
</evidence>
<feature type="region of interest" description="Disordered" evidence="1">
    <location>
        <begin position="92"/>
        <end position="123"/>
    </location>
</feature>
<proteinExistence type="predicted"/>
<protein>
    <submittedName>
        <fullName evidence="2">Uncharacterized protein</fullName>
    </submittedName>
</protein>
<gene>
    <name evidence="2" type="ORF">GL267_09705</name>
</gene>
<name>A0A845UMS7_9PROT</name>
<accession>A0A845UMS7</accession>
<dbReference type="InterPro" id="IPR011204">
    <property type="entry name" value="Virulence_RhuM-like"/>
</dbReference>
<organism evidence="2">
    <name type="scientific">Acidithiobacillus ferrianus</name>
    <dbReference type="NCBI Taxonomy" id="2678518"/>
    <lineage>
        <taxon>Bacteria</taxon>
        <taxon>Pseudomonadati</taxon>
        <taxon>Pseudomonadota</taxon>
        <taxon>Acidithiobacillia</taxon>
        <taxon>Acidithiobacillales</taxon>
        <taxon>Acidithiobacillaceae</taxon>
        <taxon>Acidithiobacillus</taxon>
    </lineage>
</organism>
<reference evidence="2" key="1">
    <citation type="submission" date="2019-11" db="EMBL/GenBank/DDBJ databases">
        <title>Acidithiobacillus ferrianus sp. nov.: a facultatively anaerobic and extremely acidophilic chemolithoautotroph.</title>
        <authorList>
            <person name="Norris P.R."/>
            <person name="Falagan C."/>
            <person name="Moya-Beltran A."/>
            <person name="Castro M."/>
            <person name="Quatrini R."/>
            <person name="Johnson D.B."/>
        </authorList>
    </citation>
    <scope>NUCLEOTIDE SEQUENCE [LARGE SCALE GENOMIC DNA]</scope>
    <source>
        <strain evidence="2">MG</strain>
    </source>
</reference>